<evidence type="ECO:0000256" key="12">
    <source>
        <dbReference type="ARBA" id="ARBA00023012"/>
    </source>
</evidence>
<dbReference type="GO" id="GO:0000155">
    <property type="term" value="F:phosphorelay sensor kinase activity"/>
    <property type="evidence" value="ECO:0007669"/>
    <property type="project" value="InterPro"/>
</dbReference>
<dbReference type="PROSITE" id="PS50110">
    <property type="entry name" value="RESPONSE_REGULATORY"/>
    <property type="match status" value="2"/>
</dbReference>
<dbReference type="SMART" id="SM00387">
    <property type="entry name" value="HATPase_c"/>
    <property type="match status" value="1"/>
</dbReference>
<keyword evidence="6" id="KW-0808">Transferase</keyword>
<name>A0A1H6HGD1_MAGFU</name>
<dbReference type="InterPro" id="IPR036890">
    <property type="entry name" value="HATPase_C_sf"/>
</dbReference>
<dbReference type="InterPro" id="IPR036097">
    <property type="entry name" value="HisK_dim/P_sf"/>
</dbReference>
<evidence type="ECO:0000256" key="8">
    <source>
        <dbReference type="ARBA" id="ARBA00022741"/>
    </source>
</evidence>
<keyword evidence="12" id="KW-0902">Two-component regulatory system</keyword>
<dbReference type="InterPro" id="IPR008207">
    <property type="entry name" value="Sig_transdc_His_kin_Hpt_dom"/>
</dbReference>
<dbReference type="FunFam" id="3.30.565.10:FF:000010">
    <property type="entry name" value="Sensor histidine kinase RcsC"/>
    <property type="match status" value="1"/>
</dbReference>
<dbReference type="SUPFAM" id="SSF47226">
    <property type="entry name" value="Histidine-containing phosphotransfer domain, HPT domain"/>
    <property type="match status" value="1"/>
</dbReference>
<feature type="region of interest" description="Disordered" evidence="18">
    <location>
        <begin position="786"/>
        <end position="810"/>
    </location>
</feature>
<evidence type="ECO:0000256" key="1">
    <source>
        <dbReference type="ARBA" id="ARBA00000085"/>
    </source>
</evidence>
<keyword evidence="9" id="KW-0418">Kinase</keyword>
<evidence type="ECO:0000256" key="18">
    <source>
        <dbReference type="SAM" id="MobiDB-lite"/>
    </source>
</evidence>
<keyword evidence="4" id="KW-1003">Cell membrane</keyword>
<dbReference type="Pfam" id="PF13426">
    <property type="entry name" value="PAS_9"/>
    <property type="match status" value="1"/>
</dbReference>
<dbReference type="CDD" id="cd00156">
    <property type="entry name" value="REC"/>
    <property type="match status" value="1"/>
</dbReference>
<dbReference type="Pfam" id="PF00512">
    <property type="entry name" value="HisKA"/>
    <property type="match status" value="1"/>
</dbReference>
<protein>
    <recommendedName>
        <fullName evidence="15">Sensory/regulatory protein RpfC</fullName>
        <ecNumber evidence="3">2.7.13.3</ecNumber>
    </recommendedName>
</protein>
<dbReference type="PROSITE" id="PS50112">
    <property type="entry name" value="PAS"/>
    <property type="match status" value="1"/>
</dbReference>
<evidence type="ECO:0000256" key="11">
    <source>
        <dbReference type="ARBA" id="ARBA00022989"/>
    </source>
</evidence>
<dbReference type="Pfam" id="PF00072">
    <property type="entry name" value="Response_reg"/>
    <property type="match status" value="2"/>
</dbReference>
<dbReference type="SUPFAM" id="SSF55874">
    <property type="entry name" value="ATPase domain of HSP90 chaperone/DNA topoisomerase II/histidine kinase"/>
    <property type="match status" value="1"/>
</dbReference>
<dbReference type="SMART" id="SM00091">
    <property type="entry name" value="PAS"/>
    <property type="match status" value="1"/>
</dbReference>
<evidence type="ECO:0000256" key="4">
    <source>
        <dbReference type="ARBA" id="ARBA00022475"/>
    </source>
</evidence>
<feature type="domain" description="PAS" evidence="21">
    <location>
        <begin position="149"/>
        <end position="180"/>
    </location>
</feature>
<accession>A0A1H6HGD1</accession>
<keyword evidence="10" id="KW-0067">ATP-binding</keyword>
<keyword evidence="13" id="KW-0472">Membrane</keyword>
<dbReference type="Proteomes" id="UP000182983">
    <property type="component" value="Unassembled WGS sequence"/>
</dbReference>
<comment type="subunit">
    <text evidence="14">At low DSF concentrations, interacts with RpfF.</text>
</comment>
<dbReference type="Pfam" id="PF02518">
    <property type="entry name" value="HATPase_c"/>
    <property type="match status" value="1"/>
</dbReference>
<dbReference type="CDD" id="cd16922">
    <property type="entry name" value="HATPase_EvgS-ArcB-TorS-like"/>
    <property type="match status" value="1"/>
</dbReference>
<dbReference type="NCBIfam" id="TIGR00229">
    <property type="entry name" value="sensory_box"/>
    <property type="match status" value="1"/>
</dbReference>
<dbReference type="Gene3D" id="1.20.120.160">
    <property type="entry name" value="HPT domain"/>
    <property type="match status" value="1"/>
</dbReference>
<dbReference type="CDD" id="cd17546">
    <property type="entry name" value="REC_hyHK_CKI1_RcsC-like"/>
    <property type="match status" value="1"/>
</dbReference>
<evidence type="ECO:0000256" key="17">
    <source>
        <dbReference type="PROSITE-ProRule" id="PRU00169"/>
    </source>
</evidence>
<proteinExistence type="predicted"/>
<dbReference type="GO" id="GO:0005886">
    <property type="term" value="C:plasma membrane"/>
    <property type="evidence" value="ECO:0007669"/>
    <property type="project" value="UniProtKB-SubCell"/>
</dbReference>
<dbReference type="SUPFAM" id="SSF47384">
    <property type="entry name" value="Homodimeric domain of signal transducing histidine kinase"/>
    <property type="match status" value="1"/>
</dbReference>
<evidence type="ECO:0000259" key="23">
    <source>
        <dbReference type="PROSITE" id="PS50894"/>
    </source>
</evidence>
<dbReference type="FunFam" id="1.10.287.130:FF:000002">
    <property type="entry name" value="Two-component osmosensing histidine kinase"/>
    <property type="match status" value="1"/>
</dbReference>
<dbReference type="InterPro" id="IPR001610">
    <property type="entry name" value="PAC"/>
</dbReference>
<dbReference type="InterPro" id="IPR001789">
    <property type="entry name" value="Sig_transdc_resp-reg_receiver"/>
</dbReference>
<dbReference type="AlphaFoldDB" id="A0A1H6HGD1"/>
<dbReference type="InterPro" id="IPR003661">
    <property type="entry name" value="HisK_dim/P_dom"/>
</dbReference>
<dbReference type="SMART" id="SM00388">
    <property type="entry name" value="HisKA"/>
    <property type="match status" value="1"/>
</dbReference>
<dbReference type="InterPro" id="IPR004358">
    <property type="entry name" value="Sig_transdc_His_kin-like_C"/>
</dbReference>
<evidence type="ECO:0000256" key="9">
    <source>
        <dbReference type="ARBA" id="ARBA00022777"/>
    </source>
</evidence>
<comment type="subcellular location">
    <subcellularLocation>
        <location evidence="2">Cell membrane</location>
        <topology evidence="2">Multi-pass membrane protein</topology>
    </subcellularLocation>
</comment>
<dbReference type="EMBL" id="FNWO01000005">
    <property type="protein sequence ID" value="SEH34162.1"/>
    <property type="molecule type" value="Genomic_DNA"/>
</dbReference>
<feature type="domain" description="Response regulatory" evidence="20">
    <location>
        <begin position="516"/>
        <end position="637"/>
    </location>
</feature>
<gene>
    <name evidence="24" type="ORF">SAMN04244559_01543</name>
</gene>
<keyword evidence="7" id="KW-0812">Transmembrane</keyword>
<keyword evidence="11" id="KW-1133">Transmembrane helix</keyword>
<evidence type="ECO:0000256" key="15">
    <source>
        <dbReference type="ARBA" id="ARBA00068150"/>
    </source>
</evidence>
<dbReference type="PROSITE" id="PS50894">
    <property type="entry name" value="HPT"/>
    <property type="match status" value="1"/>
</dbReference>
<organism evidence="24 25">
    <name type="scientific">Magnetospirillum fulvum</name>
    <name type="common">Rhodospirillum fulvum</name>
    <dbReference type="NCBI Taxonomy" id="1082"/>
    <lineage>
        <taxon>Bacteria</taxon>
        <taxon>Pseudomonadati</taxon>
        <taxon>Pseudomonadota</taxon>
        <taxon>Alphaproteobacteria</taxon>
        <taxon>Rhodospirillales</taxon>
        <taxon>Rhodospirillaceae</taxon>
        <taxon>Magnetospirillum</taxon>
    </lineage>
</organism>
<dbReference type="Gene3D" id="1.10.287.130">
    <property type="match status" value="1"/>
</dbReference>
<evidence type="ECO:0000259" key="20">
    <source>
        <dbReference type="PROSITE" id="PS50110"/>
    </source>
</evidence>
<dbReference type="Gene3D" id="3.30.565.10">
    <property type="entry name" value="Histidine kinase-like ATPase, C-terminal domain"/>
    <property type="match status" value="1"/>
</dbReference>
<keyword evidence="5 17" id="KW-0597">Phosphoprotein</keyword>
<evidence type="ECO:0000256" key="14">
    <source>
        <dbReference type="ARBA" id="ARBA00064003"/>
    </source>
</evidence>
<dbReference type="InterPro" id="IPR036641">
    <property type="entry name" value="HPT_dom_sf"/>
</dbReference>
<dbReference type="PROSITE" id="PS50109">
    <property type="entry name" value="HIS_KIN"/>
    <property type="match status" value="1"/>
</dbReference>
<evidence type="ECO:0000256" key="10">
    <source>
        <dbReference type="ARBA" id="ARBA00022840"/>
    </source>
</evidence>
<dbReference type="SMART" id="SM00448">
    <property type="entry name" value="REC"/>
    <property type="match status" value="2"/>
</dbReference>
<evidence type="ECO:0000259" key="22">
    <source>
        <dbReference type="PROSITE" id="PS50113"/>
    </source>
</evidence>
<feature type="domain" description="HPt" evidence="23">
    <location>
        <begin position="826"/>
        <end position="915"/>
    </location>
</feature>
<evidence type="ECO:0000256" key="5">
    <source>
        <dbReference type="ARBA" id="ARBA00022553"/>
    </source>
</evidence>
<dbReference type="PRINTS" id="PR00344">
    <property type="entry name" value="BCTRLSENSOR"/>
</dbReference>
<evidence type="ECO:0000256" key="6">
    <source>
        <dbReference type="ARBA" id="ARBA00022679"/>
    </source>
</evidence>
<dbReference type="InterPro" id="IPR000014">
    <property type="entry name" value="PAS"/>
</dbReference>
<feature type="domain" description="PAC" evidence="22">
    <location>
        <begin position="207"/>
        <end position="259"/>
    </location>
</feature>
<feature type="modified residue" description="4-aspartylphosphate" evidence="17">
    <location>
        <position position="570"/>
    </location>
</feature>
<dbReference type="SMART" id="SM00086">
    <property type="entry name" value="PAC"/>
    <property type="match status" value="1"/>
</dbReference>
<dbReference type="InterPro" id="IPR005467">
    <property type="entry name" value="His_kinase_dom"/>
</dbReference>
<evidence type="ECO:0000256" key="2">
    <source>
        <dbReference type="ARBA" id="ARBA00004651"/>
    </source>
</evidence>
<evidence type="ECO:0000256" key="13">
    <source>
        <dbReference type="ARBA" id="ARBA00023136"/>
    </source>
</evidence>
<keyword evidence="25" id="KW-1185">Reference proteome</keyword>
<evidence type="ECO:0000256" key="16">
    <source>
        <dbReference type="PROSITE-ProRule" id="PRU00110"/>
    </source>
</evidence>
<dbReference type="InterPro" id="IPR003594">
    <property type="entry name" value="HATPase_dom"/>
</dbReference>
<evidence type="ECO:0000259" key="19">
    <source>
        <dbReference type="PROSITE" id="PS50109"/>
    </source>
</evidence>
<dbReference type="CDD" id="cd00082">
    <property type="entry name" value="HisKA"/>
    <property type="match status" value="1"/>
</dbReference>
<dbReference type="GO" id="GO:0005524">
    <property type="term" value="F:ATP binding"/>
    <property type="evidence" value="ECO:0007669"/>
    <property type="project" value="UniProtKB-KW"/>
</dbReference>
<feature type="domain" description="Histidine kinase" evidence="19">
    <location>
        <begin position="277"/>
        <end position="498"/>
    </location>
</feature>
<sequence length="915" mass="99025">MQTAFGVESEAEALAVLETARAVDPATLPPAVATLLGGLEPLLASTQETYRHSEAALARRDRDVRNGCEDLGRASAKLADESAAKLRVIAQLRQSAGEILESQGQPRFAAENLDLEEMSALIARLVRDRTAVQRELVQQKFALDQHAIVSITDSRGNILYANDRFCEISGYTSDELIGQTHRVVKSGLHSCDFYAEMWRTINAGRVWHGEFCNRSKSGAAYWVAATIVPILDEGGRPFQFIAIRTDITPLKQMEKAMEMAVERAEAANRAKSEFLATMSHEIRTPMNGIIGMTSLLLDTNLTLDQQHFANTVRASAEALLHIINDILDVSKMEAGRLELEQSSFEIRPLIEGVVDILSPRLRGRDIELSYLVPVETRGVFRGDTGRLRQILLNLVGNAIKFTERGTVAILVAVTEDGPDRVTLRVSVQDTGIGIPAAARDRLFEMFSQADASTARRFGGSGLGLAICHRLLALMGGRIGFDSIEGSGSTFWFTLPLDRTDETPSEDFPDNPLRDARILVVDDNLTNREIFTHQLRAWGAAVTLADSAAAGLTDIRAATARGQPFQTVILDHQMPGMTGLDLAAVLRADPTTVGLPIMLASSADLGTLQDKAAPLALDQILVKPIRQSALLDSLMTLLGRGRAGPDPISAAVTEPPRPLRSLKVLVAEDNAINQQVAVGLLAKLGHRADVADDGGEAIERVSRGDYDLVLMDMQMPQVDGLEATRLIRALPPPKSDIVIIAMTANAMSGDRDLCLTGGMDDYISKPIDRRRLEQCLDRWMARLAGERDRRHTQIPPQSLHSRSHPAAANTPPLIDSAAQADLAEALGADSFASLLATFRAGIEARLHDIDLAVASGDREAIVNTTHSLKGAAANLGYLRLAEASGRLEHAARDDGETGDLLAMLARAATETVQHAP</sequence>
<dbReference type="Gene3D" id="3.40.50.2300">
    <property type="match status" value="2"/>
</dbReference>
<dbReference type="Gene3D" id="3.30.450.20">
    <property type="entry name" value="PAS domain"/>
    <property type="match status" value="1"/>
</dbReference>
<feature type="domain" description="Response regulatory" evidence="20">
    <location>
        <begin position="662"/>
        <end position="779"/>
    </location>
</feature>
<dbReference type="SUPFAM" id="SSF52172">
    <property type="entry name" value="CheY-like"/>
    <property type="match status" value="2"/>
</dbReference>
<dbReference type="Pfam" id="PF01627">
    <property type="entry name" value="Hpt"/>
    <property type="match status" value="1"/>
</dbReference>
<dbReference type="InterPro" id="IPR011006">
    <property type="entry name" value="CheY-like_superfamily"/>
</dbReference>
<comment type="catalytic activity">
    <reaction evidence="1">
        <text>ATP + protein L-histidine = ADP + protein N-phospho-L-histidine.</text>
        <dbReference type="EC" id="2.7.13.3"/>
    </reaction>
</comment>
<dbReference type="SUPFAM" id="SSF55785">
    <property type="entry name" value="PYP-like sensor domain (PAS domain)"/>
    <property type="match status" value="1"/>
</dbReference>
<feature type="modified residue" description="Phosphohistidine" evidence="16">
    <location>
        <position position="865"/>
    </location>
</feature>
<evidence type="ECO:0000259" key="21">
    <source>
        <dbReference type="PROSITE" id="PS50112"/>
    </source>
</evidence>
<dbReference type="InterPro" id="IPR000700">
    <property type="entry name" value="PAS-assoc_C"/>
</dbReference>
<evidence type="ECO:0000313" key="24">
    <source>
        <dbReference type="EMBL" id="SEH34162.1"/>
    </source>
</evidence>
<dbReference type="PANTHER" id="PTHR45339:SF1">
    <property type="entry name" value="HYBRID SIGNAL TRANSDUCTION HISTIDINE KINASE J"/>
    <property type="match status" value="1"/>
</dbReference>
<keyword evidence="8" id="KW-0547">Nucleotide-binding</keyword>
<dbReference type="InterPro" id="IPR035965">
    <property type="entry name" value="PAS-like_dom_sf"/>
</dbReference>
<dbReference type="PROSITE" id="PS50113">
    <property type="entry name" value="PAC"/>
    <property type="match status" value="1"/>
</dbReference>
<dbReference type="PANTHER" id="PTHR45339">
    <property type="entry name" value="HYBRID SIGNAL TRANSDUCTION HISTIDINE KINASE J"/>
    <property type="match status" value="1"/>
</dbReference>
<dbReference type="CDD" id="cd00130">
    <property type="entry name" value="PAS"/>
    <property type="match status" value="1"/>
</dbReference>
<evidence type="ECO:0000256" key="3">
    <source>
        <dbReference type="ARBA" id="ARBA00012438"/>
    </source>
</evidence>
<evidence type="ECO:0000256" key="7">
    <source>
        <dbReference type="ARBA" id="ARBA00022692"/>
    </source>
</evidence>
<evidence type="ECO:0000313" key="25">
    <source>
        <dbReference type="Proteomes" id="UP000182983"/>
    </source>
</evidence>
<feature type="modified residue" description="4-aspartylphosphate" evidence="17">
    <location>
        <position position="711"/>
    </location>
</feature>
<reference evidence="25" key="1">
    <citation type="submission" date="2016-10" db="EMBL/GenBank/DDBJ databases">
        <authorList>
            <person name="Varghese N."/>
            <person name="Submissions S."/>
        </authorList>
    </citation>
    <scope>NUCLEOTIDE SEQUENCE [LARGE SCALE GENOMIC DNA]</scope>
    <source>
        <strain evidence="25">DSM 13234</strain>
    </source>
</reference>
<dbReference type="EC" id="2.7.13.3" evidence="3"/>